<evidence type="ECO:0000256" key="7">
    <source>
        <dbReference type="SAM" id="MobiDB-lite"/>
    </source>
</evidence>
<accession>A0A8H5D6Q8</accession>
<dbReference type="GO" id="GO:0005634">
    <property type="term" value="C:nucleus"/>
    <property type="evidence" value="ECO:0007669"/>
    <property type="project" value="UniProtKB-ARBA"/>
</dbReference>
<evidence type="ECO:0000313" key="9">
    <source>
        <dbReference type="EMBL" id="KAF5354677.1"/>
    </source>
</evidence>
<evidence type="ECO:0000256" key="5">
    <source>
        <dbReference type="ARBA" id="ARBA00023235"/>
    </source>
</evidence>
<dbReference type="AlphaFoldDB" id="A0A8H5D6Q8"/>
<evidence type="ECO:0000259" key="8">
    <source>
        <dbReference type="PROSITE" id="PS50059"/>
    </source>
</evidence>
<sequence>MAVAIAIWSLDLVPGKEEVVMPEADVRISNASLGEQLADKDGRTVVKISYSKSADESDEEEDAEEEPSIASFVLCSLTGGKAENAQVNLILEAETAYKFELVGKNPVSLSGNYIDQINSDQPPLDGSDFDSDEDDAYDLRDVSSDVEMHPDDLDGVDSDASRFEEVEEGVEGATKPSKRTREVDDADKEPKAKTDKKNKKLKKENGEAVPVGKGELAEQEKKEKEEKKEKKEKKEKTAKTNQEVKELPGGLKYQDATIGTGPQAKKGDKLQMRYIGKLMNGKVFDKNVKGKPFTFHLGGGEVIKGWDQGLAGMRVGGERTLTCPPNLAYGKSGNPTIPGNSTLIFEVKLLAIN</sequence>
<keyword evidence="10" id="KW-1185">Reference proteome</keyword>
<dbReference type="Gene3D" id="2.60.120.340">
    <property type="entry name" value="Nucleoplasmin core domain"/>
    <property type="match status" value="1"/>
</dbReference>
<dbReference type="EMBL" id="JAACJO010000008">
    <property type="protein sequence ID" value="KAF5354677.1"/>
    <property type="molecule type" value="Genomic_DNA"/>
</dbReference>
<feature type="compositionally biased region" description="Basic and acidic residues" evidence="7">
    <location>
        <begin position="215"/>
        <end position="243"/>
    </location>
</feature>
<evidence type="ECO:0000256" key="1">
    <source>
        <dbReference type="ARBA" id="ARBA00000971"/>
    </source>
</evidence>
<dbReference type="FunFam" id="3.10.50.40:FF:000006">
    <property type="entry name" value="Peptidyl-prolyl cis-trans isomerase"/>
    <property type="match status" value="1"/>
</dbReference>
<evidence type="ECO:0000256" key="3">
    <source>
        <dbReference type="ARBA" id="ARBA00013194"/>
    </source>
</evidence>
<comment type="caution">
    <text evidence="9">The sequence shown here is derived from an EMBL/GenBank/DDBJ whole genome shotgun (WGS) entry which is preliminary data.</text>
</comment>
<feature type="compositionally biased region" description="Basic and acidic residues" evidence="7">
    <location>
        <begin position="179"/>
        <end position="195"/>
    </location>
</feature>
<reference evidence="9 10" key="1">
    <citation type="journal article" date="2020" name="ISME J.">
        <title>Uncovering the hidden diversity of litter-decomposition mechanisms in mushroom-forming fungi.</title>
        <authorList>
            <person name="Floudas D."/>
            <person name="Bentzer J."/>
            <person name="Ahren D."/>
            <person name="Johansson T."/>
            <person name="Persson P."/>
            <person name="Tunlid A."/>
        </authorList>
    </citation>
    <scope>NUCLEOTIDE SEQUENCE [LARGE SCALE GENOMIC DNA]</scope>
    <source>
        <strain evidence="9 10">CBS 146.42</strain>
    </source>
</reference>
<evidence type="ECO:0000256" key="4">
    <source>
        <dbReference type="ARBA" id="ARBA00023110"/>
    </source>
</evidence>
<dbReference type="PANTHER" id="PTHR43811">
    <property type="entry name" value="FKBP-TYPE PEPTIDYL-PROLYL CIS-TRANS ISOMERASE FKPA"/>
    <property type="match status" value="1"/>
</dbReference>
<dbReference type="PIRSF" id="PIRSF001473">
    <property type="entry name" value="FK506-bp_FPR3"/>
    <property type="match status" value="1"/>
</dbReference>
<organism evidence="9 10">
    <name type="scientific">Leucocoprinus leucothites</name>
    <dbReference type="NCBI Taxonomy" id="201217"/>
    <lineage>
        <taxon>Eukaryota</taxon>
        <taxon>Fungi</taxon>
        <taxon>Dikarya</taxon>
        <taxon>Basidiomycota</taxon>
        <taxon>Agaricomycotina</taxon>
        <taxon>Agaricomycetes</taxon>
        <taxon>Agaricomycetidae</taxon>
        <taxon>Agaricales</taxon>
        <taxon>Agaricineae</taxon>
        <taxon>Agaricaceae</taxon>
        <taxon>Leucocoprinus</taxon>
    </lineage>
</organism>
<dbReference type="Gene3D" id="3.10.50.40">
    <property type="match status" value="1"/>
</dbReference>
<feature type="compositionally biased region" description="Basic and acidic residues" evidence="7">
    <location>
        <begin position="137"/>
        <end position="152"/>
    </location>
</feature>
<dbReference type="InterPro" id="IPR041232">
    <property type="entry name" value="NPL"/>
</dbReference>
<dbReference type="EC" id="5.2.1.8" evidence="3 6"/>
<name>A0A8H5D6Q8_9AGAR</name>
<evidence type="ECO:0000256" key="2">
    <source>
        <dbReference type="ARBA" id="ARBA00007838"/>
    </source>
</evidence>
<dbReference type="Pfam" id="PF00254">
    <property type="entry name" value="FKBP_C"/>
    <property type="match status" value="1"/>
</dbReference>
<comment type="similarity">
    <text evidence="2">Belongs to the FKBP-type PPIase family. FKBP3/4 subfamily.</text>
</comment>
<feature type="region of interest" description="Disordered" evidence="7">
    <location>
        <begin position="113"/>
        <end position="243"/>
    </location>
</feature>
<gene>
    <name evidence="9" type="ORF">D9756_005394</name>
</gene>
<dbReference type="SUPFAM" id="SSF54534">
    <property type="entry name" value="FKBP-like"/>
    <property type="match status" value="1"/>
</dbReference>
<evidence type="ECO:0000256" key="6">
    <source>
        <dbReference type="PROSITE-ProRule" id="PRU00277"/>
    </source>
</evidence>
<dbReference type="InterPro" id="IPR046357">
    <property type="entry name" value="PPIase_dom_sf"/>
</dbReference>
<dbReference type="GO" id="GO:0003755">
    <property type="term" value="F:peptidyl-prolyl cis-trans isomerase activity"/>
    <property type="evidence" value="ECO:0007669"/>
    <property type="project" value="UniProtKB-KW"/>
</dbReference>
<keyword evidence="5 6" id="KW-0413">Isomerase</keyword>
<dbReference type="InterPro" id="IPR023566">
    <property type="entry name" value="PPIase_Fpr3/Fpr4-like"/>
</dbReference>
<dbReference type="InterPro" id="IPR001179">
    <property type="entry name" value="PPIase_FKBP_dom"/>
</dbReference>
<protein>
    <recommendedName>
        <fullName evidence="3 6">peptidylprolyl isomerase</fullName>
        <ecNumber evidence="3 6">5.2.1.8</ecNumber>
    </recommendedName>
</protein>
<dbReference type="OrthoDB" id="77911at2759"/>
<comment type="catalytic activity">
    <reaction evidence="1 6">
        <text>[protein]-peptidylproline (omega=180) = [protein]-peptidylproline (omega=0)</text>
        <dbReference type="Rhea" id="RHEA:16237"/>
        <dbReference type="Rhea" id="RHEA-COMP:10747"/>
        <dbReference type="Rhea" id="RHEA-COMP:10748"/>
        <dbReference type="ChEBI" id="CHEBI:83833"/>
        <dbReference type="ChEBI" id="CHEBI:83834"/>
        <dbReference type="EC" id="5.2.1.8"/>
    </reaction>
</comment>
<dbReference type="PANTHER" id="PTHR43811:SF19">
    <property type="entry name" value="39 KDA FK506-BINDING NUCLEAR PROTEIN"/>
    <property type="match status" value="1"/>
</dbReference>
<dbReference type="PROSITE" id="PS50059">
    <property type="entry name" value="FKBP_PPIASE"/>
    <property type="match status" value="1"/>
</dbReference>
<dbReference type="Proteomes" id="UP000559027">
    <property type="component" value="Unassembled WGS sequence"/>
</dbReference>
<dbReference type="Pfam" id="PF17800">
    <property type="entry name" value="NPL"/>
    <property type="match status" value="1"/>
</dbReference>
<keyword evidence="4 6" id="KW-0697">Rotamase</keyword>
<evidence type="ECO:0000313" key="10">
    <source>
        <dbReference type="Proteomes" id="UP000559027"/>
    </source>
</evidence>
<feature type="compositionally biased region" description="Acidic residues" evidence="7">
    <location>
        <begin position="127"/>
        <end position="136"/>
    </location>
</feature>
<proteinExistence type="inferred from homology"/>
<feature type="domain" description="PPIase FKBP-type" evidence="8">
    <location>
        <begin position="267"/>
        <end position="353"/>
    </location>
</feature>